<reference evidence="2" key="1">
    <citation type="submission" date="2020-09" db="EMBL/GenBank/DDBJ databases">
        <authorList>
            <person name="Kikuchi T."/>
        </authorList>
    </citation>
    <scope>NUCLEOTIDE SEQUENCE</scope>
    <source>
        <strain evidence="2">SH1</strain>
    </source>
</reference>
<dbReference type="Proteomes" id="UP000614601">
    <property type="component" value="Unassembled WGS sequence"/>
</dbReference>
<comment type="caution">
    <text evidence="2">The sequence shown here is derived from an EMBL/GenBank/DDBJ whole genome shotgun (WGS) entry which is preliminary data.</text>
</comment>
<name>A0A811LPR4_9BILA</name>
<feature type="region of interest" description="Disordered" evidence="1">
    <location>
        <begin position="416"/>
        <end position="451"/>
    </location>
</feature>
<evidence type="ECO:0000313" key="3">
    <source>
        <dbReference type="Proteomes" id="UP000614601"/>
    </source>
</evidence>
<feature type="compositionally biased region" description="Basic and acidic residues" evidence="1">
    <location>
        <begin position="265"/>
        <end position="282"/>
    </location>
</feature>
<proteinExistence type="predicted"/>
<feature type="region of interest" description="Disordered" evidence="1">
    <location>
        <begin position="248"/>
        <end position="284"/>
    </location>
</feature>
<keyword evidence="3" id="KW-1185">Reference proteome</keyword>
<dbReference type="EMBL" id="CAJFCW020000006">
    <property type="protein sequence ID" value="CAG9127689.1"/>
    <property type="molecule type" value="Genomic_DNA"/>
</dbReference>
<feature type="region of interest" description="Disordered" evidence="1">
    <location>
        <begin position="479"/>
        <end position="500"/>
    </location>
</feature>
<protein>
    <submittedName>
        <fullName evidence="2">Uncharacterized protein</fullName>
    </submittedName>
</protein>
<dbReference type="Proteomes" id="UP000783686">
    <property type="component" value="Unassembled WGS sequence"/>
</dbReference>
<dbReference type="AlphaFoldDB" id="A0A811LPR4"/>
<feature type="compositionally biased region" description="Polar residues" evidence="1">
    <location>
        <begin position="435"/>
        <end position="447"/>
    </location>
</feature>
<sequence>MNSAHQKPNTYQKKPMVQQQSGCVFHNNEGYKIQKGTTFTSYDELVHALIRYEMAARVHLLRSSSNFLKANKNAFSDEICQQFVFDRLVFKCPNHEVIKRFDSQTGEALYNKRVTKKNSEDTRKCEFTFTVQYNPQINRLEISAGMLCHTGGCNPSAKDLFEYVPKDENNKKKRAIHKKIEELEPAQLPPIYPLVKETVAFKSKNRTMQSPNLNAPFYQDTDVGTIQYAPEVEVLISRYVTDCIKKPAGEESKAGSSTSRGTKRRMADEGEVAAKRANDGHALRPNTNYEVAEVGQVSYVGQGNYICEDGTAQLERHVQPVQEIWAASYEQNPAYYQSAGPSQGYWNQPVANYEPYHYKTATQQQYSQATTYNNMCDQLAANNGFFEPKWNEYKTFGQQTCHLPANNYQDMPNPVAENPIEQPAYIPPYNDASADVNNKRTSQNSASPGPDDYDYDWFNPENYLEPAVQIPGQGEETAAPLAQAPEDDPAIEEPEPGPQQDLAHVYYYDEEEMRAVGSGGADLIAMAMEGLLD</sequence>
<accession>A0A811LPR4</accession>
<evidence type="ECO:0000313" key="2">
    <source>
        <dbReference type="EMBL" id="CAD5230307.1"/>
    </source>
</evidence>
<gene>
    <name evidence="2" type="ORF">BOKJ2_LOCUS14070</name>
</gene>
<evidence type="ECO:0000256" key="1">
    <source>
        <dbReference type="SAM" id="MobiDB-lite"/>
    </source>
</evidence>
<feature type="compositionally biased region" description="Acidic residues" evidence="1">
    <location>
        <begin position="485"/>
        <end position="495"/>
    </location>
</feature>
<organism evidence="2 3">
    <name type="scientific">Bursaphelenchus okinawaensis</name>
    <dbReference type="NCBI Taxonomy" id="465554"/>
    <lineage>
        <taxon>Eukaryota</taxon>
        <taxon>Metazoa</taxon>
        <taxon>Ecdysozoa</taxon>
        <taxon>Nematoda</taxon>
        <taxon>Chromadorea</taxon>
        <taxon>Rhabditida</taxon>
        <taxon>Tylenchina</taxon>
        <taxon>Tylenchomorpha</taxon>
        <taxon>Aphelenchoidea</taxon>
        <taxon>Aphelenchoididae</taxon>
        <taxon>Bursaphelenchus</taxon>
    </lineage>
</organism>
<dbReference type="EMBL" id="CAJFDH010000006">
    <property type="protein sequence ID" value="CAD5230307.1"/>
    <property type="molecule type" value="Genomic_DNA"/>
</dbReference>